<dbReference type="InterPro" id="IPR011250">
    <property type="entry name" value="OMP/PagP_B-barrel"/>
</dbReference>
<feature type="signal peptide" evidence="2">
    <location>
        <begin position="1"/>
        <end position="30"/>
    </location>
</feature>
<evidence type="ECO:0000313" key="4">
    <source>
        <dbReference type="Proteomes" id="UP000248925"/>
    </source>
</evidence>
<dbReference type="PROSITE" id="PS51257">
    <property type="entry name" value="PROKAR_LIPOPROTEIN"/>
    <property type="match status" value="1"/>
</dbReference>
<evidence type="ECO:0008006" key="5">
    <source>
        <dbReference type="Google" id="ProtNLM"/>
    </source>
</evidence>
<dbReference type="Proteomes" id="UP000248925">
    <property type="component" value="Unassembled WGS sequence"/>
</dbReference>
<keyword evidence="4" id="KW-1185">Reference proteome</keyword>
<organism evidence="3 4">
    <name type="scientific">Rhizobium tubonense</name>
    <dbReference type="NCBI Taxonomy" id="484088"/>
    <lineage>
        <taxon>Bacteria</taxon>
        <taxon>Pseudomonadati</taxon>
        <taxon>Pseudomonadota</taxon>
        <taxon>Alphaproteobacteria</taxon>
        <taxon>Hyphomicrobiales</taxon>
        <taxon>Rhizobiaceae</taxon>
        <taxon>Rhizobium/Agrobacterium group</taxon>
        <taxon>Rhizobium</taxon>
    </lineage>
</organism>
<dbReference type="InterPro" id="IPR018759">
    <property type="entry name" value="BBP2_2"/>
</dbReference>
<feature type="chain" id="PRO_5015951692" description="Outer membrane beta-barrel protein" evidence="2">
    <location>
        <begin position="31"/>
        <end position="511"/>
    </location>
</feature>
<comment type="caution">
    <text evidence="3">The sequence shown here is derived from an EMBL/GenBank/DDBJ whole genome shotgun (WGS) entry which is preliminary data.</text>
</comment>
<dbReference type="RefSeq" id="WP_111162667.1">
    <property type="nucleotide sequence ID" value="NZ_PCDP01000051.1"/>
</dbReference>
<feature type="compositionally biased region" description="Low complexity" evidence="1">
    <location>
        <begin position="71"/>
        <end position="91"/>
    </location>
</feature>
<proteinExistence type="predicted"/>
<protein>
    <recommendedName>
        <fullName evidence="5">Outer membrane beta-barrel protein</fullName>
    </recommendedName>
</protein>
<dbReference type="SUPFAM" id="SSF56925">
    <property type="entry name" value="OMPA-like"/>
    <property type="match status" value="1"/>
</dbReference>
<dbReference type="EMBL" id="PCDP01000051">
    <property type="protein sequence ID" value="PZM10328.1"/>
    <property type="molecule type" value="Genomic_DNA"/>
</dbReference>
<gene>
    <name evidence="3" type="ORF">CPY51_23520</name>
</gene>
<evidence type="ECO:0000256" key="2">
    <source>
        <dbReference type="SAM" id="SignalP"/>
    </source>
</evidence>
<keyword evidence="2" id="KW-0732">Signal</keyword>
<feature type="region of interest" description="Disordered" evidence="1">
    <location>
        <begin position="40"/>
        <end position="106"/>
    </location>
</feature>
<sequence>MSIWNDKAGGRSLRLTACAASALLGCSVLAMPRQSFGQSLTSTQATTTTAQSANPDPYGASSTDGEIAPGSSAKSKTTKTAASTASDTADAPLNPRLRLDGTDTLTTGSILDDDMRRINTRDSSVDNVNVKQRADRDDPQGIQLGSFTLRPSVNQSINVEDERTGSTDDKRTYLQTDLRSTLTSDWSRHQLTITGDGLWQRNLSGTGEEQPNVDINADLRLDLPSETTAHVTAGYQFFREDTDDPNAISGAAKQSGVNQFDGGLSVERDFGILRGTTALALTRTIYSDAELSDGSTVTLSDRNQTAGVLRGRIGYELSPALIPFVEADLGRTIYDDKFDSSGYQRSGQSYGGKAGIELDLGEKLKGELGIGYQQTNFDDSRLASIGSPTIDGNIAWSPQRGTNVNIGLSTSVQPSTTAGDSGYVAYQLTETITHEMTDDLVAKLTGGTIWRDYPSNSTFDDETVYDAAAGLTWSVNRYLDLTGNVGYELTSRKSGDDTRQLRAGLGLTVKR</sequence>
<evidence type="ECO:0000256" key="1">
    <source>
        <dbReference type="SAM" id="MobiDB-lite"/>
    </source>
</evidence>
<name>A0A2W4CGW3_9HYPH</name>
<dbReference type="OrthoDB" id="7398962at2"/>
<dbReference type="AlphaFoldDB" id="A0A2W4CGW3"/>
<evidence type="ECO:0000313" key="3">
    <source>
        <dbReference type="EMBL" id="PZM10328.1"/>
    </source>
</evidence>
<reference evidence="3 4" key="1">
    <citation type="journal article" date="2018" name="Sci. Rep.">
        <title>Rhizobium tumorigenes sp. nov., a novel plant tumorigenic bacterium isolated from cane gall tumors on thornless blackberry.</title>
        <authorList>
            <person name="Kuzmanovi N."/>
            <person name="Smalla K."/>
            <person name="Gronow S."/>
            <person name="PuBawska J."/>
        </authorList>
    </citation>
    <scope>NUCLEOTIDE SEQUENCE [LARGE SCALE GENOMIC DNA]</scope>
    <source>
        <strain evidence="3 4">CCBAU 85046</strain>
    </source>
</reference>
<accession>A0A2W4CGW3</accession>
<feature type="compositionally biased region" description="Low complexity" evidence="1">
    <location>
        <begin position="40"/>
        <end position="53"/>
    </location>
</feature>
<dbReference type="Pfam" id="PF10082">
    <property type="entry name" value="BBP2_2"/>
    <property type="match status" value="1"/>
</dbReference>